<keyword evidence="5" id="KW-0539">Nucleus</keyword>
<evidence type="ECO:0000256" key="5">
    <source>
        <dbReference type="ARBA" id="ARBA00023242"/>
    </source>
</evidence>
<sequence>MMTSPATVKRQDLSPIIHLYEPIAEGQHGSTQGNVTNTTKPPDLIILPTWADAKLRPIGKYVQGYQRLYPTARVLVIQSQFYDLAFRPLFRTQKRLSPALKVVDRAADAHESILLHSLSNGGAFMATQLVVKYRLAAGKPLPIRAHIIDSAPGSATIQRGMAASAAAAPKGLMRPIVLAVLYTCCLMVWLSSRVLKIKNVVDRIRNGLLDRMTLAGQRQLCYIYSKTDDVIGAEDVEEHANEAEQKGFRIDRVIFEKSAHVAHLVVDPERYWRTVKKTWEQA</sequence>
<evidence type="ECO:0000256" key="6">
    <source>
        <dbReference type="ARBA" id="ARBA00037847"/>
    </source>
</evidence>
<evidence type="ECO:0000313" key="8">
    <source>
        <dbReference type="EMBL" id="KAF2236594.1"/>
    </source>
</evidence>
<reference evidence="8" key="1">
    <citation type="journal article" date="2020" name="Stud. Mycol.">
        <title>101 Dothideomycetes genomes: a test case for predicting lifestyles and emergence of pathogens.</title>
        <authorList>
            <person name="Haridas S."/>
            <person name="Albert R."/>
            <person name="Binder M."/>
            <person name="Bloem J."/>
            <person name="Labutti K."/>
            <person name="Salamov A."/>
            <person name="Andreopoulos B."/>
            <person name="Baker S."/>
            <person name="Barry K."/>
            <person name="Bills G."/>
            <person name="Bluhm B."/>
            <person name="Cannon C."/>
            <person name="Castanera R."/>
            <person name="Culley D."/>
            <person name="Daum C."/>
            <person name="Ezra D."/>
            <person name="Gonzalez J."/>
            <person name="Henrissat B."/>
            <person name="Kuo A."/>
            <person name="Liang C."/>
            <person name="Lipzen A."/>
            <person name="Lutzoni F."/>
            <person name="Magnuson J."/>
            <person name="Mondo S."/>
            <person name="Nolan M."/>
            <person name="Ohm R."/>
            <person name="Pangilinan J."/>
            <person name="Park H.-J."/>
            <person name="Ramirez L."/>
            <person name="Alfaro M."/>
            <person name="Sun H."/>
            <person name="Tritt A."/>
            <person name="Yoshinaga Y."/>
            <person name="Zwiers L.-H."/>
            <person name="Turgeon B."/>
            <person name="Goodwin S."/>
            <person name="Spatafora J."/>
            <person name="Crous P."/>
            <person name="Grigoriev I."/>
        </authorList>
    </citation>
    <scope>NUCLEOTIDE SEQUENCE</scope>
    <source>
        <strain evidence="8">Tuck. ex Michener</strain>
    </source>
</reference>
<proteinExistence type="predicted"/>
<dbReference type="Pfam" id="PF05705">
    <property type="entry name" value="DUF829"/>
    <property type="match status" value="1"/>
</dbReference>
<keyword evidence="3 7" id="KW-1133">Transmembrane helix</keyword>
<protein>
    <submittedName>
        <fullName evidence="8">DUF829-domain-containing protein</fullName>
    </submittedName>
</protein>
<dbReference type="InterPro" id="IPR008547">
    <property type="entry name" value="DUF829_TMEM53"/>
</dbReference>
<name>A0A6A6HEN1_VIRVR</name>
<dbReference type="Proteomes" id="UP000800092">
    <property type="component" value="Unassembled WGS sequence"/>
</dbReference>
<dbReference type="PANTHER" id="PTHR12265">
    <property type="entry name" value="TRANSMEMBRANE PROTEIN 53"/>
    <property type="match status" value="1"/>
</dbReference>
<comment type="subcellular location">
    <subcellularLocation>
        <location evidence="6">Endomembrane system</location>
        <topology evidence="6">Single-pass membrane protein</topology>
    </subcellularLocation>
    <subcellularLocation>
        <location evidence="1">Nucleus membrane</location>
    </subcellularLocation>
</comment>
<dbReference type="PANTHER" id="PTHR12265:SF30">
    <property type="entry name" value="TRANSMEMBRANE PROTEIN 53"/>
    <property type="match status" value="1"/>
</dbReference>
<keyword evidence="4 7" id="KW-0472">Membrane</keyword>
<evidence type="ECO:0000256" key="3">
    <source>
        <dbReference type="ARBA" id="ARBA00022989"/>
    </source>
</evidence>
<dbReference type="GO" id="GO:0031965">
    <property type="term" value="C:nuclear membrane"/>
    <property type="evidence" value="ECO:0007669"/>
    <property type="project" value="UniProtKB-SubCell"/>
</dbReference>
<evidence type="ECO:0000256" key="1">
    <source>
        <dbReference type="ARBA" id="ARBA00004126"/>
    </source>
</evidence>
<dbReference type="OrthoDB" id="77878at2759"/>
<organism evidence="8 9">
    <name type="scientific">Viridothelium virens</name>
    <name type="common">Speckled blister lichen</name>
    <name type="synonym">Trypethelium virens</name>
    <dbReference type="NCBI Taxonomy" id="1048519"/>
    <lineage>
        <taxon>Eukaryota</taxon>
        <taxon>Fungi</taxon>
        <taxon>Dikarya</taxon>
        <taxon>Ascomycota</taxon>
        <taxon>Pezizomycotina</taxon>
        <taxon>Dothideomycetes</taxon>
        <taxon>Dothideomycetes incertae sedis</taxon>
        <taxon>Trypetheliales</taxon>
        <taxon>Trypetheliaceae</taxon>
        <taxon>Viridothelium</taxon>
    </lineage>
</organism>
<feature type="transmembrane region" description="Helical" evidence="7">
    <location>
        <begin position="176"/>
        <end position="195"/>
    </location>
</feature>
<evidence type="ECO:0000256" key="4">
    <source>
        <dbReference type="ARBA" id="ARBA00023136"/>
    </source>
</evidence>
<evidence type="ECO:0000313" key="9">
    <source>
        <dbReference type="Proteomes" id="UP000800092"/>
    </source>
</evidence>
<accession>A0A6A6HEN1</accession>
<gene>
    <name evidence="8" type="ORF">EV356DRAFT_574877</name>
</gene>
<dbReference type="EMBL" id="ML991784">
    <property type="protein sequence ID" value="KAF2236594.1"/>
    <property type="molecule type" value="Genomic_DNA"/>
</dbReference>
<keyword evidence="2 7" id="KW-0812">Transmembrane</keyword>
<dbReference type="AlphaFoldDB" id="A0A6A6HEN1"/>
<evidence type="ECO:0000256" key="2">
    <source>
        <dbReference type="ARBA" id="ARBA00022692"/>
    </source>
</evidence>
<keyword evidence="9" id="KW-1185">Reference proteome</keyword>
<evidence type="ECO:0000256" key="7">
    <source>
        <dbReference type="SAM" id="Phobius"/>
    </source>
</evidence>